<dbReference type="PANTHER" id="PTHR30429:SF0">
    <property type="entry name" value="METHIONINE-BINDING LIPOPROTEIN METQ"/>
    <property type="match status" value="1"/>
</dbReference>
<proteinExistence type="inferred from homology"/>
<reference evidence="8" key="1">
    <citation type="submission" date="2019-11" db="EMBL/GenBank/DDBJ databases">
        <authorList>
            <person name="Feng L."/>
        </authorList>
    </citation>
    <scope>NUCLEOTIDE SEQUENCE</scope>
    <source>
        <strain evidence="8">CTertiumLFYP3</strain>
    </source>
</reference>
<keyword evidence="4" id="KW-0564">Palmitate</keyword>
<evidence type="ECO:0000256" key="6">
    <source>
        <dbReference type="PIRNR" id="PIRNR002854"/>
    </source>
</evidence>
<accession>A0A6N3BDR3</accession>
<dbReference type="AlphaFoldDB" id="A0A6N3BDR3"/>
<dbReference type="InterPro" id="IPR004872">
    <property type="entry name" value="Lipoprotein_NlpA"/>
</dbReference>
<evidence type="ECO:0000313" key="8">
    <source>
        <dbReference type="EMBL" id="VYU00708.1"/>
    </source>
</evidence>
<keyword evidence="5 6" id="KW-0449">Lipoprotein</keyword>
<sequence length="269" mass="29443">MKKRFLALALATVIAVVGLVGCGKKEVKTTEIKVGATTSPYGDILEFLVPILEEEGITLEPIIVDSSATLNDALKAGDIDANFFQHMPYLKEWSSKHDFEYYASEPVHLGPVGFYSSKIESIDELKDGATIAVSDDPSNLYRQLLLLDKQGVLEVTKGLDPTKVSLDSIKSNPKSLKFVEVPQAQIPRMLPDIDGGLIVASSALDAGLDVNKALFREEDAKDSIYSIVLVTKKGNEDNEAFKKLDEAIHSPEVKKFIEEKYKGAIIPAF</sequence>
<dbReference type="EMBL" id="CACRTO010000013">
    <property type="protein sequence ID" value="VYU00708.1"/>
    <property type="molecule type" value="Genomic_DNA"/>
</dbReference>
<dbReference type="Gene3D" id="3.40.190.10">
    <property type="entry name" value="Periplasmic binding protein-like II"/>
    <property type="match status" value="2"/>
</dbReference>
<evidence type="ECO:0000256" key="5">
    <source>
        <dbReference type="ARBA" id="ARBA00023288"/>
    </source>
</evidence>
<evidence type="ECO:0000256" key="1">
    <source>
        <dbReference type="ARBA" id="ARBA00004635"/>
    </source>
</evidence>
<protein>
    <recommendedName>
        <fullName evidence="6">Lipoprotein</fullName>
    </recommendedName>
</protein>
<dbReference type="RefSeq" id="WP_156625756.1">
    <property type="nucleotide sequence ID" value="NZ_CACRTO010000013.1"/>
</dbReference>
<evidence type="ECO:0000256" key="2">
    <source>
        <dbReference type="ARBA" id="ARBA00022729"/>
    </source>
</evidence>
<gene>
    <name evidence="8" type="primary">metQ</name>
    <name evidence="8" type="ORF">CTLFYP3_01237</name>
</gene>
<dbReference type="Pfam" id="PF03180">
    <property type="entry name" value="Lipoprotein_9"/>
    <property type="match status" value="1"/>
</dbReference>
<name>A0A6N3BDR3_9CLOT</name>
<dbReference type="PANTHER" id="PTHR30429">
    <property type="entry name" value="D-METHIONINE-BINDING LIPOPROTEIN METQ"/>
    <property type="match status" value="1"/>
</dbReference>
<dbReference type="GO" id="GO:0016020">
    <property type="term" value="C:membrane"/>
    <property type="evidence" value="ECO:0007669"/>
    <property type="project" value="UniProtKB-SubCell"/>
</dbReference>
<feature type="lipid moiety-binding region" description="S-diacylglycerol cysteine" evidence="7">
    <location>
        <position position="22"/>
    </location>
</feature>
<comment type="similarity">
    <text evidence="6">Belongs to the nlpA lipoprotein family.</text>
</comment>
<keyword evidence="2" id="KW-0732">Signal</keyword>
<dbReference type="SUPFAM" id="SSF53850">
    <property type="entry name" value="Periplasmic binding protein-like II"/>
    <property type="match status" value="1"/>
</dbReference>
<evidence type="ECO:0000256" key="4">
    <source>
        <dbReference type="ARBA" id="ARBA00023139"/>
    </source>
</evidence>
<keyword evidence="3" id="KW-0472">Membrane</keyword>
<evidence type="ECO:0000256" key="3">
    <source>
        <dbReference type="ARBA" id="ARBA00023136"/>
    </source>
</evidence>
<dbReference type="PIRSF" id="PIRSF002854">
    <property type="entry name" value="MetQ"/>
    <property type="match status" value="1"/>
</dbReference>
<evidence type="ECO:0000256" key="7">
    <source>
        <dbReference type="PIRSR" id="PIRSR002854-1"/>
    </source>
</evidence>
<organism evidence="8">
    <name type="scientific">Clostridium tertium</name>
    <dbReference type="NCBI Taxonomy" id="1559"/>
    <lineage>
        <taxon>Bacteria</taxon>
        <taxon>Bacillati</taxon>
        <taxon>Bacillota</taxon>
        <taxon>Clostridia</taxon>
        <taxon>Eubacteriales</taxon>
        <taxon>Clostridiaceae</taxon>
        <taxon>Clostridium</taxon>
    </lineage>
</organism>
<comment type="subcellular location">
    <subcellularLocation>
        <location evidence="1">Membrane</location>
        <topology evidence="1">Lipid-anchor</topology>
    </subcellularLocation>
</comment>
<dbReference type="PROSITE" id="PS51257">
    <property type="entry name" value="PROKAR_LIPOPROTEIN"/>
    <property type="match status" value="1"/>
</dbReference>